<dbReference type="Gene3D" id="1.10.10.60">
    <property type="entry name" value="Homeodomain-like"/>
    <property type="match status" value="1"/>
</dbReference>
<evidence type="ECO:0000256" key="3">
    <source>
        <dbReference type="ARBA" id="ARBA00023163"/>
    </source>
</evidence>
<organism evidence="6 7">
    <name type="scientific">Burkholderia contaminans</name>
    <dbReference type="NCBI Taxonomy" id="488447"/>
    <lineage>
        <taxon>Bacteria</taxon>
        <taxon>Pseudomonadati</taxon>
        <taxon>Pseudomonadota</taxon>
        <taxon>Betaproteobacteria</taxon>
        <taxon>Burkholderiales</taxon>
        <taxon>Burkholderiaceae</taxon>
        <taxon>Burkholderia</taxon>
        <taxon>Burkholderia cepacia complex</taxon>
    </lineage>
</organism>
<evidence type="ECO:0000256" key="1">
    <source>
        <dbReference type="ARBA" id="ARBA00023015"/>
    </source>
</evidence>
<dbReference type="AlphaFoldDB" id="A0AAP4VKL6"/>
<dbReference type="Pfam" id="PF00440">
    <property type="entry name" value="TetR_N"/>
    <property type="match status" value="1"/>
</dbReference>
<dbReference type="EMBL" id="JAUJQS010000011">
    <property type="protein sequence ID" value="MDN7566281.1"/>
    <property type="molecule type" value="Genomic_DNA"/>
</dbReference>
<keyword evidence="3" id="KW-0804">Transcription</keyword>
<accession>A0AAP4VKL6</accession>
<sequence>MVRPREFDRDDALERALRVFWEKGYAATSTDDLLSAMQIGRQSLYNAFGDKRKLYVEALERYQSESVSGHVTRLMAPASALEGVAALLLGVIAPNAAERVLGCMGVNAICEFGAADPELAGLRERAGAMLHRQVAARIREGQGAGEIDRTLDAREAASFVLTTMQGIQLGARAGAKPQALRATAGFAADRLRAH</sequence>
<reference evidence="6" key="1">
    <citation type="submission" date="2023-07" db="EMBL/GenBank/DDBJ databases">
        <title>A collection of bacterial strains from the Burkholderia cepacia Research Laboratory and Repository.</title>
        <authorList>
            <person name="Lipuma J."/>
            <person name="Spilker T."/>
            <person name="Caverly L."/>
        </authorList>
    </citation>
    <scope>NUCLEOTIDE SEQUENCE</scope>
    <source>
        <strain evidence="6">AU44979</strain>
    </source>
</reference>
<dbReference type="Pfam" id="PF16925">
    <property type="entry name" value="TetR_C_13"/>
    <property type="match status" value="1"/>
</dbReference>
<dbReference type="Gene3D" id="1.10.357.10">
    <property type="entry name" value="Tetracycline Repressor, domain 2"/>
    <property type="match status" value="1"/>
</dbReference>
<keyword evidence="1" id="KW-0805">Transcription regulation</keyword>
<dbReference type="RefSeq" id="WP_105817634.1">
    <property type="nucleotide sequence ID" value="NZ_CADEUY010000004.1"/>
</dbReference>
<feature type="domain" description="HTH tetR-type" evidence="5">
    <location>
        <begin position="6"/>
        <end position="66"/>
    </location>
</feature>
<name>A0AAP4VKL6_9BURK</name>
<dbReference type="Proteomes" id="UP001172109">
    <property type="component" value="Unassembled WGS sequence"/>
</dbReference>
<dbReference type="GO" id="GO:0003677">
    <property type="term" value="F:DNA binding"/>
    <property type="evidence" value="ECO:0007669"/>
    <property type="project" value="UniProtKB-UniRule"/>
</dbReference>
<evidence type="ECO:0000256" key="4">
    <source>
        <dbReference type="PROSITE-ProRule" id="PRU00335"/>
    </source>
</evidence>
<evidence type="ECO:0000313" key="7">
    <source>
        <dbReference type="Proteomes" id="UP001172109"/>
    </source>
</evidence>
<comment type="caution">
    <text evidence="6">The sequence shown here is derived from an EMBL/GenBank/DDBJ whole genome shotgun (WGS) entry which is preliminary data.</text>
</comment>
<feature type="DNA-binding region" description="H-T-H motif" evidence="4">
    <location>
        <begin position="29"/>
        <end position="48"/>
    </location>
</feature>
<dbReference type="InterPro" id="IPR011075">
    <property type="entry name" value="TetR_C"/>
</dbReference>
<dbReference type="InterPro" id="IPR036271">
    <property type="entry name" value="Tet_transcr_reg_TetR-rel_C_sf"/>
</dbReference>
<protein>
    <submittedName>
        <fullName evidence="6">TetR/AcrR family transcriptional regulator</fullName>
    </submittedName>
</protein>
<dbReference type="InterPro" id="IPR009057">
    <property type="entry name" value="Homeodomain-like_sf"/>
</dbReference>
<dbReference type="SUPFAM" id="SSF48498">
    <property type="entry name" value="Tetracyclin repressor-like, C-terminal domain"/>
    <property type="match status" value="1"/>
</dbReference>
<dbReference type="PANTHER" id="PTHR47506:SF10">
    <property type="entry name" value="TRANSCRIPTIONAL REGULATORY PROTEIN"/>
    <property type="match status" value="1"/>
</dbReference>
<keyword evidence="2 4" id="KW-0238">DNA-binding</keyword>
<gene>
    <name evidence="6" type="ORF">QZM56_17365</name>
</gene>
<dbReference type="SUPFAM" id="SSF46689">
    <property type="entry name" value="Homeodomain-like"/>
    <property type="match status" value="1"/>
</dbReference>
<proteinExistence type="predicted"/>
<evidence type="ECO:0000259" key="5">
    <source>
        <dbReference type="PROSITE" id="PS50977"/>
    </source>
</evidence>
<evidence type="ECO:0000313" key="6">
    <source>
        <dbReference type="EMBL" id="MDN7566281.1"/>
    </source>
</evidence>
<evidence type="ECO:0000256" key="2">
    <source>
        <dbReference type="ARBA" id="ARBA00023125"/>
    </source>
</evidence>
<dbReference type="PROSITE" id="PS50977">
    <property type="entry name" value="HTH_TETR_2"/>
    <property type="match status" value="1"/>
</dbReference>
<dbReference type="PANTHER" id="PTHR47506">
    <property type="entry name" value="TRANSCRIPTIONAL REGULATORY PROTEIN"/>
    <property type="match status" value="1"/>
</dbReference>
<dbReference type="InterPro" id="IPR001647">
    <property type="entry name" value="HTH_TetR"/>
</dbReference>